<dbReference type="InterPro" id="IPR053178">
    <property type="entry name" value="Osmoadaptation_assoc"/>
</dbReference>
<sequence>MPKRSTGCFECRKRKVRCDEGKPECKTCLKRGTKCPGYRPTQSFVLHAFDEKSARPELIKEDENRYKYSNHAPAAQKLDQSGNRPILPTPPSSAHSPSRYSSSDSGDRTRRSQANLANAPLPQQVSPVAIERVQHIGTFLELYMPQPKNEVFTPPTSLMFALPNIPAAKKVFSCALDALSAAQLTVSYKNYPLINRARSLYGTALGQMMKTIMQPGSPHDDYTLLATYLLTLYEVFVGVSQGHGFFYHVQGLLHILNQRGPASIRSKLAMDTYHGIRYNSLSLGYHLRKASMLDTPEWLAVTAKAAKVDPYVALIDICISIPRLLERTDKLTRAKATAAEFEEVINDSQTLADRGFAWFASFQENHGPLYTNVPIDTVDGFFDPADKTYDPVYAYKSFAASNMCSIYWMSMLIMRSNMFLLVRTHRKLEPKQLFMWDRELSGFADSICRGVPFSCRPAAGYVGRFGQLTPLIVARKYYTAKGAAKEAAWCEKVYYGAKVPGLYSPPQYAVPLEQHKGYTEFVQNTKRYI</sequence>
<dbReference type="Proteomes" id="UP000799778">
    <property type="component" value="Unassembled WGS sequence"/>
</dbReference>
<reference evidence="4" key="1">
    <citation type="journal article" date="2020" name="Stud. Mycol.">
        <title>101 Dothideomycetes genomes: a test case for predicting lifestyles and emergence of pathogens.</title>
        <authorList>
            <person name="Haridas S."/>
            <person name="Albert R."/>
            <person name="Binder M."/>
            <person name="Bloem J."/>
            <person name="Labutti K."/>
            <person name="Salamov A."/>
            <person name="Andreopoulos B."/>
            <person name="Baker S."/>
            <person name="Barry K."/>
            <person name="Bills G."/>
            <person name="Bluhm B."/>
            <person name="Cannon C."/>
            <person name="Castanera R."/>
            <person name="Culley D."/>
            <person name="Daum C."/>
            <person name="Ezra D."/>
            <person name="Gonzalez J."/>
            <person name="Henrissat B."/>
            <person name="Kuo A."/>
            <person name="Liang C."/>
            <person name="Lipzen A."/>
            <person name="Lutzoni F."/>
            <person name="Magnuson J."/>
            <person name="Mondo S."/>
            <person name="Nolan M."/>
            <person name="Ohm R."/>
            <person name="Pangilinan J."/>
            <person name="Park H.-J."/>
            <person name="Ramirez L."/>
            <person name="Alfaro M."/>
            <person name="Sun H."/>
            <person name="Tritt A."/>
            <person name="Yoshinaga Y."/>
            <person name="Zwiers L.-H."/>
            <person name="Turgeon B."/>
            <person name="Goodwin S."/>
            <person name="Spatafora J."/>
            <person name="Crous P."/>
            <person name="Grigoriev I."/>
        </authorList>
    </citation>
    <scope>NUCLEOTIDE SEQUENCE</scope>
    <source>
        <strain evidence="4">CBS 175.79</strain>
    </source>
</reference>
<keyword evidence="1" id="KW-0539">Nucleus</keyword>
<keyword evidence="5" id="KW-1185">Reference proteome</keyword>
<dbReference type="InterPro" id="IPR036864">
    <property type="entry name" value="Zn2-C6_fun-type_DNA-bd_sf"/>
</dbReference>
<dbReference type="PROSITE" id="PS50048">
    <property type="entry name" value="ZN2_CY6_FUNGAL_2"/>
    <property type="match status" value="1"/>
</dbReference>
<evidence type="ECO:0000256" key="2">
    <source>
        <dbReference type="SAM" id="MobiDB-lite"/>
    </source>
</evidence>
<dbReference type="RefSeq" id="XP_033383721.1">
    <property type="nucleotide sequence ID" value="XM_033521572.1"/>
</dbReference>
<dbReference type="EMBL" id="ML978069">
    <property type="protein sequence ID" value="KAF2015382.1"/>
    <property type="molecule type" value="Genomic_DNA"/>
</dbReference>
<protein>
    <recommendedName>
        <fullName evidence="3">Zn(2)-C6 fungal-type domain-containing protein</fullName>
    </recommendedName>
</protein>
<evidence type="ECO:0000256" key="1">
    <source>
        <dbReference type="ARBA" id="ARBA00023242"/>
    </source>
</evidence>
<dbReference type="OrthoDB" id="4491390at2759"/>
<evidence type="ECO:0000313" key="5">
    <source>
        <dbReference type="Proteomes" id="UP000799778"/>
    </source>
</evidence>
<feature type="compositionally biased region" description="Low complexity" evidence="2">
    <location>
        <begin position="92"/>
        <end position="104"/>
    </location>
</feature>
<dbReference type="GeneID" id="54278969"/>
<dbReference type="GO" id="GO:0000981">
    <property type="term" value="F:DNA-binding transcription factor activity, RNA polymerase II-specific"/>
    <property type="evidence" value="ECO:0007669"/>
    <property type="project" value="InterPro"/>
</dbReference>
<dbReference type="Pfam" id="PF00172">
    <property type="entry name" value="Zn_clus"/>
    <property type="match status" value="1"/>
</dbReference>
<dbReference type="SMART" id="SM00066">
    <property type="entry name" value="GAL4"/>
    <property type="match status" value="1"/>
</dbReference>
<dbReference type="GO" id="GO:0008270">
    <property type="term" value="F:zinc ion binding"/>
    <property type="evidence" value="ECO:0007669"/>
    <property type="project" value="InterPro"/>
</dbReference>
<dbReference type="SUPFAM" id="SSF57701">
    <property type="entry name" value="Zn2/Cys6 DNA-binding domain"/>
    <property type="match status" value="1"/>
</dbReference>
<feature type="region of interest" description="Disordered" evidence="2">
    <location>
        <begin position="73"/>
        <end position="111"/>
    </location>
</feature>
<dbReference type="PANTHER" id="PTHR38111">
    <property type="entry name" value="ZN(2)-C6 FUNGAL-TYPE DOMAIN-CONTAINING PROTEIN-RELATED"/>
    <property type="match status" value="1"/>
</dbReference>
<accession>A0A6A5XQE0</accession>
<organism evidence="4 5">
    <name type="scientific">Aaosphaeria arxii CBS 175.79</name>
    <dbReference type="NCBI Taxonomy" id="1450172"/>
    <lineage>
        <taxon>Eukaryota</taxon>
        <taxon>Fungi</taxon>
        <taxon>Dikarya</taxon>
        <taxon>Ascomycota</taxon>
        <taxon>Pezizomycotina</taxon>
        <taxon>Dothideomycetes</taxon>
        <taxon>Pleosporomycetidae</taxon>
        <taxon>Pleosporales</taxon>
        <taxon>Pleosporales incertae sedis</taxon>
        <taxon>Aaosphaeria</taxon>
    </lineage>
</organism>
<gene>
    <name evidence="4" type="ORF">BU24DRAFT_176721</name>
</gene>
<dbReference type="Gene3D" id="4.10.240.10">
    <property type="entry name" value="Zn(2)-C6 fungal-type DNA-binding domain"/>
    <property type="match status" value="1"/>
</dbReference>
<dbReference type="CDD" id="cd00067">
    <property type="entry name" value="GAL4"/>
    <property type="match status" value="1"/>
</dbReference>
<dbReference type="AlphaFoldDB" id="A0A6A5XQE0"/>
<name>A0A6A5XQE0_9PLEO</name>
<proteinExistence type="predicted"/>
<evidence type="ECO:0000313" key="4">
    <source>
        <dbReference type="EMBL" id="KAF2015382.1"/>
    </source>
</evidence>
<dbReference type="PANTHER" id="PTHR38111:SF2">
    <property type="entry name" value="FINGER DOMAIN PROTEIN, PUTATIVE (AFU_ORTHOLOGUE AFUA_1G01560)-RELATED"/>
    <property type="match status" value="1"/>
</dbReference>
<dbReference type="InterPro" id="IPR001138">
    <property type="entry name" value="Zn2Cys6_DnaBD"/>
</dbReference>
<feature type="domain" description="Zn(2)-C6 fungal-type" evidence="3">
    <location>
        <begin position="7"/>
        <end position="35"/>
    </location>
</feature>
<dbReference type="PROSITE" id="PS00463">
    <property type="entry name" value="ZN2_CY6_FUNGAL_1"/>
    <property type="match status" value="1"/>
</dbReference>
<evidence type="ECO:0000259" key="3">
    <source>
        <dbReference type="PROSITE" id="PS50048"/>
    </source>
</evidence>